<evidence type="ECO:0000256" key="3">
    <source>
        <dbReference type="ARBA" id="ARBA00022692"/>
    </source>
</evidence>
<keyword evidence="2" id="KW-1003">Cell membrane</keyword>
<gene>
    <name evidence="7" type="ORF">CO173_00705</name>
</gene>
<dbReference type="EMBL" id="PFWT01000006">
    <property type="protein sequence ID" value="PJA46897.1"/>
    <property type="molecule type" value="Genomic_DNA"/>
</dbReference>
<comment type="caution">
    <text evidence="7">The sequence shown here is derived from an EMBL/GenBank/DDBJ whole genome shotgun (WGS) entry which is preliminary data.</text>
</comment>
<keyword evidence="4 6" id="KW-1133">Transmembrane helix</keyword>
<feature type="transmembrane region" description="Helical" evidence="6">
    <location>
        <begin position="262"/>
        <end position="281"/>
    </location>
</feature>
<protein>
    <recommendedName>
        <fullName evidence="9">TIGR00374 family protein</fullName>
    </recommendedName>
</protein>
<evidence type="ECO:0000256" key="4">
    <source>
        <dbReference type="ARBA" id="ARBA00022989"/>
    </source>
</evidence>
<feature type="transmembrane region" description="Helical" evidence="6">
    <location>
        <begin position="39"/>
        <end position="61"/>
    </location>
</feature>
<feature type="transmembrane region" description="Helical" evidence="6">
    <location>
        <begin position="288"/>
        <end position="307"/>
    </location>
</feature>
<feature type="transmembrane region" description="Helical" evidence="6">
    <location>
        <begin position="225"/>
        <end position="250"/>
    </location>
</feature>
<comment type="subcellular location">
    <subcellularLocation>
        <location evidence="1">Cell membrane</location>
        <topology evidence="1">Multi-pass membrane protein</topology>
    </subcellularLocation>
</comment>
<dbReference type="NCBIfam" id="TIGR00374">
    <property type="entry name" value="flippase-like domain"/>
    <property type="match status" value="1"/>
</dbReference>
<evidence type="ECO:0008006" key="9">
    <source>
        <dbReference type="Google" id="ProtNLM"/>
    </source>
</evidence>
<evidence type="ECO:0000313" key="7">
    <source>
        <dbReference type="EMBL" id="PJA46897.1"/>
    </source>
</evidence>
<dbReference type="AlphaFoldDB" id="A0A2M7XGA0"/>
<evidence type="ECO:0000256" key="2">
    <source>
        <dbReference type="ARBA" id="ARBA00022475"/>
    </source>
</evidence>
<dbReference type="PANTHER" id="PTHR39087:SF2">
    <property type="entry name" value="UPF0104 MEMBRANE PROTEIN MJ1595"/>
    <property type="match status" value="1"/>
</dbReference>
<keyword evidence="5 6" id="KW-0472">Membrane</keyword>
<dbReference type="InterPro" id="IPR022791">
    <property type="entry name" value="L-PG_synthase/AglD"/>
</dbReference>
<proteinExistence type="predicted"/>
<feature type="transmembrane region" description="Helical" evidence="6">
    <location>
        <begin position="158"/>
        <end position="181"/>
    </location>
</feature>
<dbReference type="GO" id="GO:0005886">
    <property type="term" value="C:plasma membrane"/>
    <property type="evidence" value="ECO:0007669"/>
    <property type="project" value="UniProtKB-SubCell"/>
</dbReference>
<evidence type="ECO:0000256" key="5">
    <source>
        <dbReference type="ARBA" id="ARBA00023136"/>
    </source>
</evidence>
<evidence type="ECO:0000256" key="1">
    <source>
        <dbReference type="ARBA" id="ARBA00004651"/>
    </source>
</evidence>
<feature type="transmembrane region" description="Helical" evidence="6">
    <location>
        <begin position="7"/>
        <end position="27"/>
    </location>
</feature>
<feature type="transmembrane region" description="Helical" evidence="6">
    <location>
        <begin position="127"/>
        <end position="152"/>
    </location>
</feature>
<evidence type="ECO:0000256" key="6">
    <source>
        <dbReference type="SAM" id="Phobius"/>
    </source>
</evidence>
<name>A0A2M7XGA0_9BACT</name>
<reference evidence="8" key="1">
    <citation type="submission" date="2017-09" db="EMBL/GenBank/DDBJ databases">
        <title>Depth-based differentiation of microbial function through sediment-hosted aquifers and enrichment of novel symbionts in the deep terrestrial subsurface.</title>
        <authorList>
            <person name="Probst A.J."/>
            <person name="Ladd B."/>
            <person name="Jarett J.K."/>
            <person name="Geller-Mcgrath D.E."/>
            <person name="Sieber C.M.K."/>
            <person name="Emerson J.B."/>
            <person name="Anantharaman K."/>
            <person name="Thomas B.C."/>
            <person name="Malmstrom R."/>
            <person name="Stieglmeier M."/>
            <person name="Klingl A."/>
            <person name="Woyke T."/>
            <person name="Ryan C.M."/>
            <person name="Banfield J.F."/>
        </authorList>
    </citation>
    <scope>NUCLEOTIDE SEQUENCE [LARGE SCALE GENOMIC DNA]</scope>
</reference>
<dbReference type="PANTHER" id="PTHR39087">
    <property type="entry name" value="UPF0104 MEMBRANE PROTEIN MJ1595"/>
    <property type="match status" value="1"/>
</dbReference>
<accession>A0A2M7XGA0</accession>
<dbReference type="Proteomes" id="UP000231263">
    <property type="component" value="Unassembled WGS sequence"/>
</dbReference>
<keyword evidence="3 6" id="KW-0812">Transmembrane</keyword>
<sequence>MTKKTFLKVLLFLVTLTLGLGLFYFLVARQGIGEVVQSIHFFGISAFLGFILLSIANFYLYSLRWQVILNSLLPAKKRLSVFKIFLNRLAGFSVNYLTPAAQVGGEPVRIAMLNADGVPMKEATSSVLLDITFELTAYVAFILAGVVMAFTGDLVSGYSLWLILAGVGLMLSFLMTVLHALSRGKDIMYRTFNYIGLNKIKSLASFGEDLRQTEKMMTRFLNHDYSLIFLVGVLSFFMLAFRVFEMYFIAHFLGFDLNFAQSFLIATLPGFALLLPIPAGVGVFEGSFAGIFALLGVPVSAVAFALVIRGRDLLFIVTGALYLISKGHEFIQKKIFAVK</sequence>
<organism evidence="7 8">
    <name type="scientific">Candidatus Uhrbacteria bacterium CG_4_9_14_3_um_filter_41_35</name>
    <dbReference type="NCBI Taxonomy" id="1975034"/>
    <lineage>
        <taxon>Bacteria</taxon>
        <taxon>Candidatus Uhriibacteriota</taxon>
    </lineage>
</organism>
<dbReference type="Pfam" id="PF03706">
    <property type="entry name" value="LPG_synthase_TM"/>
    <property type="match status" value="1"/>
</dbReference>
<evidence type="ECO:0000313" key="8">
    <source>
        <dbReference type="Proteomes" id="UP000231263"/>
    </source>
</evidence>